<dbReference type="InterPro" id="IPR003441">
    <property type="entry name" value="NAC-dom"/>
</dbReference>
<feature type="domain" description="NAC" evidence="7">
    <location>
        <begin position="14"/>
        <end position="184"/>
    </location>
</feature>
<feature type="region of interest" description="Disordered" evidence="5">
    <location>
        <begin position="240"/>
        <end position="274"/>
    </location>
</feature>
<dbReference type="SUPFAM" id="SSF101941">
    <property type="entry name" value="NAC domain"/>
    <property type="match status" value="1"/>
</dbReference>
<organism evidence="8">
    <name type="scientific">Carica papaya</name>
    <name type="common">Papaya</name>
    <dbReference type="NCBI Taxonomy" id="3649"/>
    <lineage>
        <taxon>Eukaryota</taxon>
        <taxon>Viridiplantae</taxon>
        <taxon>Streptophyta</taxon>
        <taxon>Embryophyta</taxon>
        <taxon>Tracheophyta</taxon>
        <taxon>Spermatophyta</taxon>
        <taxon>Magnoliopsida</taxon>
        <taxon>eudicotyledons</taxon>
        <taxon>Gunneridae</taxon>
        <taxon>Pentapetalae</taxon>
        <taxon>rosids</taxon>
        <taxon>malvids</taxon>
        <taxon>Brassicales</taxon>
        <taxon>Caricaceae</taxon>
        <taxon>Carica</taxon>
    </lineage>
</organism>
<dbReference type="PROSITE" id="PS51005">
    <property type="entry name" value="NAC"/>
    <property type="match status" value="1"/>
</dbReference>
<keyword evidence="3" id="KW-0804">Transcription</keyword>
<evidence type="ECO:0000313" key="8">
    <source>
        <dbReference type="EMBL" id="ANJ86374.1"/>
    </source>
</evidence>
<feature type="region of interest" description="Disordered" evidence="5">
    <location>
        <begin position="346"/>
        <end position="367"/>
    </location>
</feature>
<keyword evidence="1" id="KW-0805">Transcription regulation</keyword>
<dbReference type="PANTHER" id="PTHR31744">
    <property type="entry name" value="PROTEIN CUP-SHAPED COTYLEDON 2-RELATED"/>
    <property type="match status" value="1"/>
</dbReference>
<evidence type="ECO:0000256" key="3">
    <source>
        <dbReference type="ARBA" id="ARBA00023163"/>
    </source>
</evidence>
<accession>A0A1D6YZC7</accession>
<keyword evidence="6" id="KW-1133">Transmembrane helix</keyword>
<sequence>MSRETQMSIAASSMFPGFRFSPTDTELISYYLKKKIEGLENCVGVISEIEICKYEPWDLPAKSIIKSESEWFFFCTRGRKYPNGSQSRRATEMGYWKATGKERNVKSGSSIIGTKRTLVFHVGRAPKGERTEWILHEYCMKGNSQEYDMGLTRKLWPELITSINLPFFIANLKDSPVVCRLRRNSEFRQNSSSNQASASLTQLSPLHPSSYAISEGNTDQTGNSEGDKILEWFSKKCSSSYDSHSTEQIDSASESERKHLNEVTASCSHPKESDDEDWYAEILKDDIIKLDESSLLTPAPPPVVASKYEPEKKYEVAVGAVASTAVAYSNENTMLKFRKPAEVVSHAEAPDDEKSKSKSKSKSTSKPSILDKPPFCLISILSGGRVKRLQLYVVFVVVSLLALILILSSRKLGAGAGDHVRFL</sequence>
<evidence type="ECO:0000256" key="2">
    <source>
        <dbReference type="ARBA" id="ARBA00023125"/>
    </source>
</evidence>
<evidence type="ECO:0000256" key="1">
    <source>
        <dbReference type="ARBA" id="ARBA00023015"/>
    </source>
</evidence>
<dbReference type="GO" id="GO:0003677">
    <property type="term" value="F:DNA binding"/>
    <property type="evidence" value="ECO:0007669"/>
    <property type="project" value="UniProtKB-KW"/>
</dbReference>
<dbReference type="GO" id="GO:0006355">
    <property type="term" value="P:regulation of DNA-templated transcription"/>
    <property type="evidence" value="ECO:0007669"/>
    <property type="project" value="InterPro"/>
</dbReference>
<dbReference type="InterPro" id="IPR036093">
    <property type="entry name" value="NAC_dom_sf"/>
</dbReference>
<keyword evidence="6" id="KW-0472">Membrane</keyword>
<feature type="transmembrane region" description="Helical" evidence="6">
    <location>
        <begin position="389"/>
        <end position="407"/>
    </location>
</feature>
<proteinExistence type="evidence at transcript level"/>
<keyword evidence="2" id="KW-0238">DNA-binding</keyword>
<dbReference type="AlphaFoldDB" id="A0A1D6YZC7"/>
<evidence type="ECO:0000256" key="4">
    <source>
        <dbReference type="ARBA" id="ARBA00023242"/>
    </source>
</evidence>
<dbReference type="Pfam" id="PF02365">
    <property type="entry name" value="NAM"/>
    <property type="match status" value="1"/>
</dbReference>
<evidence type="ECO:0000256" key="5">
    <source>
        <dbReference type="SAM" id="MobiDB-lite"/>
    </source>
</evidence>
<dbReference type="EMBL" id="KT008056">
    <property type="protein sequence ID" value="ANJ86374.1"/>
    <property type="molecule type" value="mRNA"/>
</dbReference>
<reference evidence="8" key="1">
    <citation type="submission" date="2015-06" db="EMBL/GenBank/DDBJ databases">
        <title>Comparative Genomics of NAC Transcriptional Factors in Angiosperms, and its Expression Profiles on Papaya Tree.</title>
        <authorList>
            <person name="Pereira-Santana A."/>
            <person name="Alcaraz L.D."/>
            <person name="Castano E."/>
            <person name="Sanchez-Calderon L."/>
            <person name="Sanchez-Teyer F."/>
            <person name="Rodriguez-Zapata L.C."/>
        </authorList>
    </citation>
    <scope>NUCLEOTIDE SEQUENCE</scope>
</reference>
<keyword evidence="6" id="KW-0812">Transmembrane</keyword>
<evidence type="ECO:0000256" key="6">
    <source>
        <dbReference type="SAM" id="Phobius"/>
    </source>
</evidence>
<evidence type="ECO:0000259" key="7">
    <source>
        <dbReference type="PROSITE" id="PS51005"/>
    </source>
</evidence>
<dbReference type="Gene3D" id="2.170.150.80">
    <property type="entry name" value="NAC domain"/>
    <property type="match status" value="1"/>
</dbReference>
<keyword evidence="4" id="KW-0539">Nucleus</keyword>
<name>A0A1D6YZC7_CARPA</name>
<protein>
    <submittedName>
        <fullName evidence="8">NAC39</fullName>
    </submittedName>
</protein>